<evidence type="ECO:0000313" key="6">
    <source>
        <dbReference type="Proteomes" id="UP000199584"/>
    </source>
</evidence>
<keyword evidence="2" id="KW-0456">Lyase</keyword>
<name>A0A1I6DEQ4_9FIRM</name>
<evidence type="ECO:0000256" key="1">
    <source>
        <dbReference type="ARBA" id="ARBA00010986"/>
    </source>
</evidence>
<dbReference type="GO" id="GO:0019698">
    <property type="term" value="P:D-galacturonate catabolic process"/>
    <property type="evidence" value="ECO:0007669"/>
    <property type="project" value="TreeGrafter"/>
</dbReference>
<proteinExistence type="inferred from homology"/>
<dbReference type="InterPro" id="IPR007392">
    <property type="entry name" value="GD_AH_second"/>
</dbReference>
<accession>A0A1I6DEQ4</accession>
<feature type="domain" description="D-galactarate/Altronate dehydratase second" evidence="3">
    <location>
        <begin position="5"/>
        <end position="130"/>
    </location>
</feature>
<dbReference type="PANTHER" id="PTHR30536">
    <property type="entry name" value="ALTRONATE/GALACTARATE DEHYDRATASE"/>
    <property type="match status" value="1"/>
</dbReference>
<dbReference type="AlphaFoldDB" id="A0A1I6DEQ4"/>
<dbReference type="OrthoDB" id="9804574at2"/>
<gene>
    <name evidence="5" type="ORF">SAMN05660706_109107</name>
</gene>
<evidence type="ECO:0000259" key="4">
    <source>
        <dbReference type="Pfam" id="PF20629"/>
    </source>
</evidence>
<keyword evidence="6" id="KW-1185">Reference proteome</keyword>
<evidence type="ECO:0000259" key="3">
    <source>
        <dbReference type="Pfam" id="PF04295"/>
    </source>
</evidence>
<reference evidence="6" key="1">
    <citation type="submission" date="2016-10" db="EMBL/GenBank/DDBJ databases">
        <authorList>
            <person name="Varghese N."/>
            <person name="Submissions S."/>
        </authorList>
    </citation>
    <scope>NUCLEOTIDE SEQUENCE [LARGE SCALE GENOMIC DNA]</scope>
    <source>
        <strain evidence="6">DSM 3669</strain>
    </source>
</reference>
<comment type="similarity">
    <text evidence="1">Belongs to the UxaA family.</text>
</comment>
<dbReference type="Pfam" id="PF04295">
    <property type="entry name" value="GD_AH_second"/>
    <property type="match status" value="1"/>
</dbReference>
<dbReference type="RefSeq" id="WP_092482800.1">
    <property type="nucleotide sequence ID" value="NZ_FOYM01000009.1"/>
</dbReference>
<dbReference type="GO" id="GO:0016829">
    <property type="term" value="F:lyase activity"/>
    <property type="evidence" value="ECO:0007669"/>
    <property type="project" value="UniProtKB-KW"/>
</dbReference>
<protein>
    <submittedName>
        <fullName evidence="5">Altronate dehydratase large subunit</fullName>
    </submittedName>
</protein>
<dbReference type="Proteomes" id="UP000199584">
    <property type="component" value="Unassembled WGS sequence"/>
</dbReference>
<dbReference type="PANTHER" id="PTHR30536:SF5">
    <property type="entry name" value="ALTRONATE DEHYDRATASE"/>
    <property type="match status" value="1"/>
</dbReference>
<organism evidence="5 6">
    <name type="scientific">Desulfoscipio geothermicus DSM 3669</name>
    <dbReference type="NCBI Taxonomy" id="1121426"/>
    <lineage>
        <taxon>Bacteria</taxon>
        <taxon>Bacillati</taxon>
        <taxon>Bacillota</taxon>
        <taxon>Clostridia</taxon>
        <taxon>Eubacteriales</taxon>
        <taxon>Desulfallaceae</taxon>
        <taxon>Desulfoscipio</taxon>
    </lineage>
</organism>
<sequence length="385" mass="40679">MTFSGFPRPDGAVGVRNYLAVIPTVVCANHVSKSIAREIPGSVALAHEHGCNQIGADADLFKRTLAGLGKNPNVGAVLLVGLGCEEFNPWEIAELIIPSGKEVCCLSIQEEGGTSKAIARGIKLAQELYSGIRDIQRRECPLHMLTVGIECGGSDYTSGIVSNPAAGLCADSLVRQGARVVFSETTEIVGAEHLLMSRIASETKRALLQQMVNRVEEDARRMNCDIRGAQPTPGNIAGGLSTIEEKSLGAICKSGSSPIVDVLEYAEPCTLPGVSFMDTPGHDVTSMVGMVAGGAQLLLFTTGRGTPTGNALAPVIKLCANPETVKKMAENIDIDLSQVVYGNSTLDFAANEIYDYLLKVAAGEKTRAEMLGHCEFGIHRVGPTL</sequence>
<feature type="domain" description="D-galactarate/Altronate dehydratase C-terminal" evidence="4">
    <location>
        <begin position="144"/>
        <end position="383"/>
    </location>
</feature>
<dbReference type="InterPro" id="IPR052172">
    <property type="entry name" value="UxaA_altronate/galactarate_dh"/>
</dbReference>
<dbReference type="InterPro" id="IPR048332">
    <property type="entry name" value="GD_AH_C"/>
</dbReference>
<evidence type="ECO:0000256" key="2">
    <source>
        <dbReference type="ARBA" id="ARBA00023239"/>
    </source>
</evidence>
<dbReference type="EMBL" id="FOYM01000009">
    <property type="protein sequence ID" value="SFR03858.1"/>
    <property type="molecule type" value="Genomic_DNA"/>
</dbReference>
<dbReference type="Pfam" id="PF20629">
    <property type="entry name" value="GD_AH_C"/>
    <property type="match status" value="1"/>
</dbReference>
<dbReference type="STRING" id="39060.SAMN05660706_109107"/>
<evidence type="ECO:0000313" key="5">
    <source>
        <dbReference type="EMBL" id="SFR03858.1"/>
    </source>
</evidence>